<dbReference type="GO" id="GO:0008270">
    <property type="term" value="F:zinc ion binding"/>
    <property type="evidence" value="ECO:0007669"/>
    <property type="project" value="InterPro"/>
</dbReference>
<proteinExistence type="predicted"/>
<dbReference type="AlphaFoldDB" id="A0AAE2CKI8"/>
<name>A0AAE2CKI8_9LAMI</name>
<evidence type="ECO:0000313" key="2">
    <source>
        <dbReference type="Proteomes" id="UP001293254"/>
    </source>
</evidence>
<sequence>MVKGLSDSSKEGSFPLALSNDVLVVIIRTRRNMIVRAQVWGSKLCFSPCLVETRRCLTLDCRRIILPQRSLKNLRWLIRNRSRIFDDHVTETMITLASRLLYLLVKISSFDRVQESPCLCIRCFQFGHWAISCPLVSSHTHRQSERNAGVISQYSADNETSHPGLDDNDNKQIAARLMACTSSKQCLDSSNEYQKSTSLNSENDLKDKQNFPPCNLVDARSAVVPEEMFHAIRKLRMSRADILRWMSSNESLPHLNGLFLRLQLAKLEGGLGGTGYYVAGITGDTAETIRCKSKTSILVDVGGIKSSVGSRYVSNHDFWRTRSRLGGSK</sequence>
<gene>
    <name evidence="1" type="ORF">Salat_1749600</name>
</gene>
<dbReference type="Gene3D" id="3.90.70.200">
    <property type="entry name" value="Plus-3 domain"/>
    <property type="match status" value="1"/>
</dbReference>
<reference evidence="1" key="1">
    <citation type="submission" date="2020-06" db="EMBL/GenBank/DDBJ databases">
        <authorList>
            <person name="Li T."/>
            <person name="Hu X."/>
            <person name="Zhang T."/>
            <person name="Song X."/>
            <person name="Zhang H."/>
            <person name="Dai N."/>
            <person name="Sheng W."/>
            <person name="Hou X."/>
            <person name="Wei L."/>
        </authorList>
    </citation>
    <scope>NUCLEOTIDE SEQUENCE</scope>
    <source>
        <strain evidence="1">3651</strain>
        <tissue evidence="1">Leaf</tissue>
    </source>
</reference>
<dbReference type="InterPro" id="IPR036875">
    <property type="entry name" value="Znf_CCHC_sf"/>
</dbReference>
<dbReference type="PANTHER" id="PTHR38940">
    <property type="entry name" value="PLUS3 DOMAIN-CONTAINING PROTEIN"/>
    <property type="match status" value="1"/>
</dbReference>
<dbReference type="EMBL" id="JACGWO010000006">
    <property type="protein sequence ID" value="KAK4425556.1"/>
    <property type="molecule type" value="Genomic_DNA"/>
</dbReference>
<evidence type="ECO:0000313" key="1">
    <source>
        <dbReference type="EMBL" id="KAK4425556.1"/>
    </source>
</evidence>
<keyword evidence="2" id="KW-1185">Reference proteome</keyword>
<dbReference type="Proteomes" id="UP001293254">
    <property type="component" value="Unassembled WGS sequence"/>
</dbReference>
<dbReference type="PANTHER" id="PTHR38940:SF5">
    <property type="match status" value="1"/>
</dbReference>
<dbReference type="SUPFAM" id="SSF57756">
    <property type="entry name" value="Retrovirus zinc finger-like domains"/>
    <property type="match status" value="1"/>
</dbReference>
<comment type="caution">
    <text evidence="1">The sequence shown here is derived from an EMBL/GenBank/DDBJ whole genome shotgun (WGS) entry which is preliminary data.</text>
</comment>
<accession>A0AAE2CKI8</accession>
<reference evidence="1" key="2">
    <citation type="journal article" date="2024" name="Plant">
        <title>Genomic evolution and insights into agronomic trait innovations of Sesamum species.</title>
        <authorList>
            <person name="Miao H."/>
            <person name="Wang L."/>
            <person name="Qu L."/>
            <person name="Liu H."/>
            <person name="Sun Y."/>
            <person name="Le M."/>
            <person name="Wang Q."/>
            <person name="Wei S."/>
            <person name="Zheng Y."/>
            <person name="Lin W."/>
            <person name="Duan Y."/>
            <person name="Cao H."/>
            <person name="Xiong S."/>
            <person name="Wang X."/>
            <person name="Wei L."/>
            <person name="Li C."/>
            <person name="Ma Q."/>
            <person name="Ju M."/>
            <person name="Zhao R."/>
            <person name="Li G."/>
            <person name="Mu C."/>
            <person name="Tian Q."/>
            <person name="Mei H."/>
            <person name="Zhang T."/>
            <person name="Gao T."/>
            <person name="Zhang H."/>
        </authorList>
    </citation>
    <scope>NUCLEOTIDE SEQUENCE</scope>
    <source>
        <strain evidence="1">3651</strain>
    </source>
</reference>
<evidence type="ECO:0008006" key="3">
    <source>
        <dbReference type="Google" id="ProtNLM"/>
    </source>
</evidence>
<protein>
    <recommendedName>
        <fullName evidence="3">CCHC-type domain-containing protein</fullName>
    </recommendedName>
</protein>
<dbReference type="SUPFAM" id="SSF159042">
    <property type="entry name" value="Plus3-like"/>
    <property type="match status" value="1"/>
</dbReference>
<dbReference type="GO" id="GO:0003677">
    <property type="term" value="F:DNA binding"/>
    <property type="evidence" value="ECO:0007669"/>
    <property type="project" value="InterPro"/>
</dbReference>
<organism evidence="1 2">
    <name type="scientific">Sesamum alatum</name>
    <dbReference type="NCBI Taxonomy" id="300844"/>
    <lineage>
        <taxon>Eukaryota</taxon>
        <taxon>Viridiplantae</taxon>
        <taxon>Streptophyta</taxon>
        <taxon>Embryophyta</taxon>
        <taxon>Tracheophyta</taxon>
        <taxon>Spermatophyta</taxon>
        <taxon>Magnoliopsida</taxon>
        <taxon>eudicotyledons</taxon>
        <taxon>Gunneridae</taxon>
        <taxon>Pentapetalae</taxon>
        <taxon>asterids</taxon>
        <taxon>lamiids</taxon>
        <taxon>Lamiales</taxon>
        <taxon>Pedaliaceae</taxon>
        <taxon>Sesamum</taxon>
    </lineage>
</organism>
<dbReference type="InterPro" id="IPR036128">
    <property type="entry name" value="Plus3-like_sf"/>
</dbReference>